<dbReference type="InterPro" id="IPR043128">
    <property type="entry name" value="Rev_trsase/Diguanyl_cyclase"/>
</dbReference>
<protein>
    <submittedName>
        <fullName evidence="4">EAL domain-containing protein</fullName>
    </submittedName>
</protein>
<proteinExistence type="predicted"/>
<dbReference type="Pfam" id="PF00563">
    <property type="entry name" value="EAL"/>
    <property type="match status" value="1"/>
</dbReference>
<feature type="domain" description="EAL" evidence="2">
    <location>
        <begin position="311"/>
        <end position="567"/>
    </location>
</feature>
<dbReference type="InterPro" id="IPR001633">
    <property type="entry name" value="EAL_dom"/>
</dbReference>
<evidence type="ECO:0000259" key="3">
    <source>
        <dbReference type="PROSITE" id="PS50887"/>
    </source>
</evidence>
<dbReference type="PROSITE" id="PS50887">
    <property type="entry name" value="GGDEF"/>
    <property type="match status" value="1"/>
</dbReference>
<dbReference type="Pfam" id="PF00990">
    <property type="entry name" value="GGDEF"/>
    <property type="match status" value="1"/>
</dbReference>
<dbReference type="SUPFAM" id="SSF141868">
    <property type="entry name" value="EAL domain-like"/>
    <property type="match status" value="1"/>
</dbReference>
<keyword evidence="1" id="KW-1133">Transmembrane helix</keyword>
<dbReference type="CDD" id="cd01948">
    <property type="entry name" value="EAL"/>
    <property type="match status" value="1"/>
</dbReference>
<name>A0ABT3L1E6_9CYAN</name>
<keyword evidence="1" id="KW-0812">Transmembrane</keyword>
<dbReference type="PANTHER" id="PTHR33121:SF70">
    <property type="entry name" value="SIGNALING PROTEIN YKOW"/>
    <property type="match status" value="1"/>
</dbReference>
<dbReference type="SMART" id="SM00052">
    <property type="entry name" value="EAL"/>
    <property type="match status" value="1"/>
</dbReference>
<evidence type="ECO:0000259" key="2">
    <source>
        <dbReference type="PROSITE" id="PS50883"/>
    </source>
</evidence>
<organism evidence="4 5">
    <name type="scientific">Spirulina subsalsa FACHB-351</name>
    <dbReference type="NCBI Taxonomy" id="234711"/>
    <lineage>
        <taxon>Bacteria</taxon>
        <taxon>Bacillati</taxon>
        <taxon>Cyanobacteriota</taxon>
        <taxon>Cyanophyceae</taxon>
        <taxon>Spirulinales</taxon>
        <taxon>Spirulinaceae</taxon>
        <taxon>Spirulina</taxon>
    </lineage>
</organism>
<accession>A0ABT3L1E6</accession>
<feature type="transmembrane region" description="Helical" evidence="1">
    <location>
        <begin position="32"/>
        <end position="53"/>
    </location>
</feature>
<dbReference type="RefSeq" id="WP_265262700.1">
    <property type="nucleotide sequence ID" value="NZ_JAIHOM010000006.1"/>
</dbReference>
<sequence length="569" mass="64039">MTTQTPGRKIPKLQVYSFLARLKLPQSYLGKIMLVAFIGTHIPLLTLFFYAIASANIDLEIKVRILVVALIATLIGTGITLFTLQQLLSPIRATFLSLRHYLEKSVLPNLPTEFKDEVGILMSDTMYAIAKLDESIHQLKNYDPLTALPNRDFLQYRLEEAIALAQREHTILAILLLDIKDFSSYNNSLGQDKGDWLLRQIARRLDQGDSCHLMARVGSDEFGFLYSPIQGIEQVIQHSQTLINLLAEPFILESEKLYPTANVGIAIYPSDGEQAEDLLTHADTALRSAKAAGVGNYHFYSSEMTEQLRRRLALERDLRSALEREELELFYQPQIDYHTDGGDCMGAEVLLRWRHPQEGFISPGEFIPVAEMSGLIIPIGEWVLQKACQQNHLWQLGGLHGLRVAVNLSALQFQQPNLVELVATTLENTHHNPDLLELEITEGLLMNDVQSAIKILQSFRDLGVTVALDDFGTGYSSLSYLKRFPLNFLKIDQSFVRGIPQDSNDTAIVRSVIALAQSLQLDVIAEGVETAEQATFLHNLGCHKFQGYYFGRPMPALEFTRFWEARQAP</sequence>
<dbReference type="EMBL" id="JAIHOM010000006">
    <property type="protein sequence ID" value="MCW6035037.1"/>
    <property type="molecule type" value="Genomic_DNA"/>
</dbReference>
<dbReference type="PANTHER" id="PTHR33121">
    <property type="entry name" value="CYCLIC DI-GMP PHOSPHODIESTERASE PDEF"/>
    <property type="match status" value="1"/>
</dbReference>
<feature type="domain" description="GGDEF" evidence="3">
    <location>
        <begin position="170"/>
        <end position="302"/>
    </location>
</feature>
<dbReference type="InterPro" id="IPR050706">
    <property type="entry name" value="Cyclic-di-GMP_PDE-like"/>
</dbReference>
<dbReference type="NCBIfam" id="TIGR00254">
    <property type="entry name" value="GGDEF"/>
    <property type="match status" value="1"/>
</dbReference>
<keyword evidence="1" id="KW-0472">Membrane</keyword>
<dbReference type="Gene3D" id="3.20.20.450">
    <property type="entry name" value="EAL domain"/>
    <property type="match status" value="1"/>
</dbReference>
<evidence type="ECO:0000256" key="1">
    <source>
        <dbReference type="SAM" id="Phobius"/>
    </source>
</evidence>
<evidence type="ECO:0000313" key="5">
    <source>
        <dbReference type="Proteomes" id="UP001526426"/>
    </source>
</evidence>
<dbReference type="SMART" id="SM00267">
    <property type="entry name" value="GGDEF"/>
    <property type="match status" value="1"/>
</dbReference>
<reference evidence="4 5" key="1">
    <citation type="submission" date="2021-08" db="EMBL/GenBank/DDBJ databases">
        <title>Draft genome sequence of Spirulina subsalsa with high tolerance to salinity and hype-accumulation of phycocyanin.</title>
        <authorList>
            <person name="Pei H."/>
            <person name="Jiang L."/>
        </authorList>
    </citation>
    <scope>NUCLEOTIDE SEQUENCE [LARGE SCALE GENOMIC DNA]</scope>
    <source>
        <strain evidence="4 5">FACHB-351</strain>
    </source>
</reference>
<gene>
    <name evidence="4" type="ORF">K4A83_01945</name>
</gene>
<comment type="caution">
    <text evidence="4">The sequence shown here is derived from an EMBL/GenBank/DDBJ whole genome shotgun (WGS) entry which is preliminary data.</text>
</comment>
<dbReference type="SUPFAM" id="SSF55073">
    <property type="entry name" value="Nucleotide cyclase"/>
    <property type="match status" value="1"/>
</dbReference>
<dbReference type="Gene3D" id="3.30.70.270">
    <property type="match status" value="1"/>
</dbReference>
<feature type="transmembrane region" description="Helical" evidence="1">
    <location>
        <begin position="65"/>
        <end position="84"/>
    </location>
</feature>
<dbReference type="InterPro" id="IPR029787">
    <property type="entry name" value="Nucleotide_cyclase"/>
</dbReference>
<dbReference type="PROSITE" id="PS50883">
    <property type="entry name" value="EAL"/>
    <property type="match status" value="1"/>
</dbReference>
<dbReference type="InterPro" id="IPR000160">
    <property type="entry name" value="GGDEF_dom"/>
</dbReference>
<evidence type="ECO:0000313" key="4">
    <source>
        <dbReference type="EMBL" id="MCW6035037.1"/>
    </source>
</evidence>
<dbReference type="InterPro" id="IPR035919">
    <property type="entry name" value="EAL_sf"/>
</dbReference>
<dbReference type="CDD" id="cd01949">
    <property type="entry name" value="GGDEF"/>
    <property type="match status" value="1"/>
</dbReference>
<dbReference type="Proteomes" id="UP001526426">
    <property type="component" value="Unassembled WGS sequence"/>
</dbReference>
<keyword evidence="5" id="KW-1185">Reference proteome</keyword>